<organism evidence="3 4">
    <name type="scientific">Acetobacter musti</name>
    <dbReference type="NCBI Taxonomy" id="864732"/>
    <lineage>
        <taxon>Bacteria</taxon>
        <taxon>Pseudomonadati</taxon>
        <taxon>Pseudomonadota</taxon>
        <taxon>Alphaproteobacteria</taxon>
        <taxon>Acetobacterales</taxon>
        <taxon>Acetobacteraceae</taxon>
        <taxon>Acetobacter</taxon>
    </lineage>
</organism>
<name>A0ABX0JS00_9PROT</name>
<dbReference type="PANTHER" id="PTHR37944">
    <property type="entry name" value="PORIN B"/>
    <property type="match status" value="1"/>
</dbReference>
<keyword evidence="4" id="KW-1185">Reference proteome</keyword>
<evidence type="ECO:0000313" key="3">
    <source>
        <dbReference type="EMBL" id="NHN85979.1"/>
    </source>
</evidence>
<proteinExistence type="inferred from homology"/>
<comment type="similarity">
    <text evidence="1 2">Belongs to the OprB family.</text>
</comment>
<accession>A0ABX0JS00</accession>
<dbReference type="PANTHER" id="PTHR37944:SF1">
    <property type="entry name" value="PORIN B"/>
    <property type="match status" value="1"/>
</dbReference>
<dbReference type="InterPro" id="IPR038673">
    <property type="entry name" value="OprB_sf"/>
</dbReference>
<dbReference type="EMBL" id="WOTB01000023">
    <property type="protein sequence ID" value="NHN85979.1"/>
    <property type="molecule type" value="Genomic_DNA"/>
</dbReference>
<dbReference type="InterPro" id="IPR052932">
    <property type="entry name" value="OprB_Porin"/>
</dbReference>
<reference evidence="3 4" key="1">
    <citation type="journal article" date="2020" name="Int. J. Syst. Evol. Microbiol.">
        <title>Novel acetic acid bacteria from cider fermentations: Acetobacter conturbans sp. nov. and Acetobacter fallax sp. nov.</title>
        <authorList>
            <person name="Sombolestani A.S."/>
            <person name="Cleenwerck I."/>
            <person name="Cnockaert M."/>
            <person name="Borremans W."/>
            <person name="Wieme A.D."/>
            <person name="De Vuyst L."/>
            <person name="Vandamme P."/>
        </authorList>
    </citation>
    <scope>NUCLEOTIDE SEQUENCE [LARGE SCALE GENOMIC DNA]</scope>
    <source>
        <strain evidence="3 4">LMG 30640</strain>
    </source>
</reference>
<comment type="caution">
    <text evidence="3">The sequence shown here is derived from an EMBL/GenBank/DDBJ whole genome shotgun (WGS) entry which is preliminary data.</text>
</comment>
<sequence length="491" mass="53933">MTRGLTRFAGRIFSSCRIFVTGLFIIGVGSVPAVAQILPGGNSAVGLQPSLAVNNELGKDNQYPQQFSAPYGSTHFFGDWWGAQPWLQDHGIHILVDVHEELAGNFRGGWRQGVTDAGQVGVETDIDWGRLTNAKFMDGFWTHMMVVNGHGRNLSTQYIGDAIGGVQQIYGARGNVVAHLVYLWGEKTFLHNRIDISAGWIPVGSFFAASPLYCMFMNVAMCGNPAPNKYTEGNRDWPSGNLGFVARVNPTPDTYIMAGLFAVSPHSFNGGISGWAWAQDGLGKFSSPVEIAWMPHFGRDKLDGHYKAGFSYDNSRYPDLYADINGNSWQATGLPRRMHAGRASAWVQLDQMLIRNGAGPTNGLLALAGYMWTDGKTTAMAHHIWAGMVETGAPWGRPLDSMGVMYQWLDMSRAVLLQQESSLALGQPYLSNQWGPSWGLQTHENVYELFYNAHVAPGLTLQPDFQYINRPGGTTTFHDAAVMALQFNVVM</sequence>
<gene>
    <name evidence="3" type="ORF">GOB93_15210</name>
</gene>
<dbReference type="InterPro" id="IPR007049">
    <property type="entry name" value="Carb-sel_porin_OprB"/>
</dbReference>
<dbReference type="Proteomes" id="UP000635278">
    <property type="component" value="Unassembled WGS sequence"/>
</dbReference>
<evidence type="ECO:0000313" key="4">
    <source>
        <dbReference type="Proteomes" id="UP000635278"/>
    </source>
</evidence>
<protein>
    <submittedName>
        <fullName evidence="3">Carbohydrate porin</fullName>
    </submittedName>
</protein>
<dbReference type="RefSeq" id="WP_173584381.1">
    <property type="nucleotide sequence ID" value="NZ_WOTB01000023.1"/>
</dbReference>
<dbReference type="Pfam" id="PF04966">
    <property type="entry name" value="OprB"/>
    <property type="match status" value="1"/>
</dbReference>
<evidence type="ECO:0000256" key="1">
    <source>
        <dbReference type="ARBA" id="ARBA00008769"/>
    </source>
</evidence>
<evidence type="ECO:0000256" key="2">
    <source>
        <dbReference type="RuleBase" id="RU363072"/>
    </source>
</evidence>
<dbReference type="Gene3D" id="2.40.160.180">
    <property type="entry name" value="Carbohydrate-selective porin OprB"/>
    <property type="match status" value="1"/>
</dbReference>